<feature type="region of interest" description="Disordered" evidence="1">
    <location>
        <begin position="97"/>
        <end position="125"/>
    </location>
</feature>
<organism evidence="2 3">
    <name type="scientific">Trichogramma kaykai</name>
    <dbReference type="NCBI Taxonomy" id="54128"/>
    <lineage>
        <taxon>Eukaryota</taxon>
        <taxon>Metazoa</taxon>
        <taxon>Ecdysozoa</taxon>
        <taxon>Arthropoda</taxon>
        <taxon>Hexapoda</taxon>
        <taxon>Insecta</taxon>
        <taxon>Pterygota</taxon>
        <taxon>Neoptera</taxon>
        <taxon>Endopterygota</taxon>
        <taxon>Hymenoptera</taxon>
        <taxon>Apocrita</taxon>
        <taxon>Proctotrupomorpha</taxon>
        <taxon>Chalcidoidea</taxon>
        <taxon>Trichogrammatidae</taxon>
        <taxon>Trichogramma</taxon>
    </lineage>
</organism>
<comment type="caution">
    <text evidence="2">The sequence shown here is derived from an EMBL/GenBank/DDBJ whole genome shotgun (WGS) entry which is preliminary data.</text>
</comment>
<evidence type="ECO:0000313" key="3">
    <source>
        <dbReference type="Proteomes" id="UP001627154"/>
    </source>
</evidence>
<accession>A0ABD2WM20</accession>
<dbReference type="EMBL" id="JBJJXI010000092">
    <property type="protein sequence ID" value="KAL3394117.1"/>
    <property type="molecule type" value="Genomic_DNA"/>
</dbReference>
<evidence type="ECO:0000256" key="1">
    <source>
        <dbReference type="SAM" id="MobiDB-lite"/>
    </source>
</evidence>
<dbReference type="Proteomes" id="UP001627154">
    <property type="component" value="Unassembled WGS sequence"/>
</dbReference>
<protein>
    <submittedName>
        <fullName evidence="2">Uncharacterized protein</fullName>
    </submittedName>
</protein>
<name>A0ABD2WM20_9HYME</name>
<proteinExistence type="predicted"/>
<dbReference type="AlphaFoldDB" id="A0ABD2WM20"/>
<evidence type="ECO:0000313" key="2">
    <source>
        <dbReference type="EMBL" id="KAL3394117.1"/>
    </source>
</evidence>
<gene>
    <name evidence="2" type="ORF">TKK_011169</name>
</gene>
<sequence>MSVDVFGRVLSDKQEHSRGVPGIRYKLTEDGLDFDIEDRRLCNVRAPADARDAINFETLYFNINSISESIDKVRQKFEVQIAELERRISLLEAAAGESKKRSRRGVAQARAAQLSSEEGGRAQIG</sequence>
<keyword evidence="3" id="KW-1185">Reference proteome</keyword>
<reference evidence="2 3" key="1">
    <citation type="journal article" date="2024" name="bioRxiv">
        <title>A reference genome for Trichogramma kaykai: A tiny desert-dwelling parasitoid wasp with competing sex-ratio distorters.</title>
        <authorList>
            <person name="Culotta J."/>
            <person name="Lindsey A.R."/>
        </authorList>
    </citation>
    <scope>NUCLEOTIDE SEQUENCE [LARGE SCALE GENOMIC DNA]</scope>
    <source>
        <strain evidence="2 3">KSX58</strain>
    </source>
</reference>